<feature type="transmembrane region" description="Helical" evidence="9">
    <location>
        <begin position="252"/>
        <end position="273"/>
    </location>
</feature>
<evidence type="ECO:0000256" key="4">
    <source>
        <dbReference type="ARBA" id="ARBA00022475"/>
    </source>
</evidence>
<keyword evidence="4" id="KW-1003">Cell membrane</keyword>
<feature type="region of interest" description="Disordered" evidence="8">
    <location>
        <begin position="387"/>
        <end position="420"/>
    </location>
</feature>
<accession>A0A4Q7MJZ7</accession>
<evidence type="ECO:0000256" key="8">
    <source>
        <dbReference type="SAM" id="MobiDB-lite"/>
    </source>
</evidence>
<feature type="transmembrane region" description="Helical" evidence="9">
    <location>
        <begin position="78"/>
        <end position="99"/>
    </location>
</feature>
<dbReference type="Pfam" id="PF01594">
    <property type="entry name" value="AI-2E_transport"/>
    <property type="match status" value="1"/>
</dbReference>
<feature type="region of interest" description="Disordered" evidence="8">
    <location>
        <begin position="1"/>
        <end position="40"/>
    </location>
</feature>
<proteinExistence type="inferred from homology"/>
<dbReference type="EMBL" id="SGWY01000001">
    <property type="protein sequence ID" value="RZS68187.1"/>
    <property type="molecule type" value="Genomic_DNA"/>
</dbReference>
<evidence type="ECO:0000313" key="10">
    <source>
        <dbReference type="EMBL" id="RZS68187.1"/>
    </source>
</evidence>
<keyword evidence="6 9" id="KW-1133">Transmembrane helix</keyword>
<feature type="transmembrane region" description="Helical" evidence="9">
    <location>
        <begin position="193"/>
        <end position="211"/>
    </location>
</feature>
<keyword evidence="11" id="KW-1185">Reference proteome</keyword>
<dbReference type="GO" id="GO:0005886">
    <property type="term" value="C:plasma membrane"/>
    <property type="evidence" value="ECO:0007669"/>
    <property type="project" value="UniProtKB-SubCell"/>
</dbReference>
<dbReference type="OrthoDB" id="9784366at2"/>
<comment type="caution">
    <text evidence="10">The sequence shown here is derived from an EMBL/GenBank/DDBJ whole genome shotgun (WGS) entry which is preliminary data.</text>
</comment>
<evidence type="ECO:0000256" key="3">
    <source>
        <dbReference type="ARBA" id="ARBA00022448"/>
    </source>
</evidence>
<feature type="transmembrane region" description="Helical" evidence="9">
    <location>
        <begin position="308"/>
        <end position="325"/>
    </location>
</feature>
<feature type="transmembrane region" description="Helical" evidence="9">
    <location>
        <begin position="111"/>
        <end position="132"/>
    </location>
</feature>
<name>A0A4Q7MJZ7_9MICO</name>
<dbReference type="RefSeq" id="WP_130351538.1">
    <property type="nucleotide sequence ID" value="NZ_SGWY01000001.1"/>
</dbReference>
<evidence type="ECO:0000313" key="11">
    <source>
        <dbReference type="Proteomes" id="UP000293289"/>
    </source>
</evidence>
<evidence type="ECO:0000256" key="5">
    <source>
        <dbReference type="ARBA" id="ARBA00022692"/>
    </source>
</evidence>
<evidence type="ECO:0000256" key="6">
    <source>
        <dbReference type="ARBA" id="ARBA00022989"/>
    </source>
</evidence>
<feature type="transmembrane region" description="Helical" evidence="9">
    <location>
        <begin position="345"/>
        <end position="376"/>
    </location>
</feature>
<keyword evidence="3" id="KW-0813">Transport</keyword>
<reference evidence="10 11" key="1">
    <citation type="submission" date="2019-02" db="EMBL/GenBank/DDBJ databases">
        <title>Genomic Encyclopedia of Type Strains, Phase IV (KMG-IV): sequencing the most valuable type-strain genomes for metagenomic binning, comparative biology and taxonomic classification.</title>
        <authorList>
            <person name="Goeker M."/>
        </authorList>
    </citation>
    <scope>NUCLEOTIDE SEQUENCE [LARGE SCALE GENOMIC DNA]</scope>
    <source>
        <strain evidence="10 11">DSM 43045</strain>
    </source>
</reference>
<dbReference type="InterPro" id="IPR002549">
    <property type="entry name" value="AI-2E-like"/>
</dbReference>
<dbReference type="PANTHER" id="PTHR21716:SF53">
    <property type="entry name" value="PERMEASE PERM-RELATED"/>
    <property type="match status" value="1"/>
</dbReference>
<dbReference type="PANTHER" id="PTHR21716">
    <property type="entry name" value="TRANSMEMBRANE PROTEIN"/>
    <property type="match status" value="1"/>
</dbReference>
<evidence type="ECO:0000256" key="7">
    <source>
        <dbReference type="ARBA" id="ARBA00023136"/>
    </source>
</evidence>
<feature type="transmembrane region" description="Helical" evidence="9">
    <location>
        <begin position="279"/>
        <end position="301"/>
    </location>
</feature>
<evidence type="ECO:0000256" key="1">
    <source>
        <dbReference type="ARBA" id="ARBA00004651"/>
    </source>
</evidence>
<feature type="compositionally biased region" description="Basic and acidic residues" evidence="8">
    <location>
        <begin position="399"/>
        <end position="408"/>
    </location>
</feature>
<dbReference type="AlphaFoldDB" id="A0A4Q7MJZ7"/>
<keyword evidence="7 9" id="KW-0472">Membrane</keyword>
<gene>
    <name evidence="10" type="ORF">EV187_0614</name>
</gene>
<comment type="similarity">
    <text evidence="2">Belongs to the autoinducer-2 exporter (AI-2E) (TC 2.A.86) family.</text>
</comment>
<sequence>MIFRRARQTVAAGEPGGPRKPGEPGEPSASHGDTARRGAGGPIWNDRLGRWAIRSLQVLLVLVLGAVAVWALVQVKLLVIPVLIALILAAAASPLVGWLRRIGLAPILAAWVTLLGGILVLGGIITAIVFAVRNQWDELSTAATDGFDDLLGWVQTLPFPIDEQQVEDARNSIVDFLTSAEFGQTALTGVSRATEFVAGLLLMLVVLFFFLKDGDRIWAFFMRPFRGERLERGRRVGVTSVKVLGGYVRGTAIVALVDAVAIGIGLVVLQVPLALPLSVIVFLTAFIPLVGATVAGILAALVALVANGPVVALIVIAIVIVVNQLEGDLLQPVVMAQSLKLHPLVILIALTAGTILAGIIGAVLAVPLTAVGWAIIKVWDGPDPSIDERKSLRRRRRSHSDATSHPEELPAGTAGGTPVA</sequence>
<dbReference type="Proteomes" id="UP000293289">
    <property type="component" value="Unassembled WGS sequence"/>
</dbReference>
<comment type="subcellular location">
    <subcellularLocation>
        <location evidence="1">Cell membrane</location>
        <topology evidence="1">Multi-pass membrane protein</topology>
    </subcellularLocation>
</comment>
<evidence type="ECO:0000256" key="2">
    <source>
        <dbReference type="ARBA" id="ARBA00009773"/>
    </source>
</evidence>
<keyword evidence="5 9" id="KW-0812">Transmembrane</keyword>
<dbReference type="GO" id="GO:0055085">
    <property type="term" value="P:transmembrane transport"/>
    <property type="evidence" value="ECO:0007669"/>
    <property type="project" value="TreeGrafter"/>
</dbReference>
<organism evidence="10 11">
    <name type="scientific">Agromyces ramosus</name>
    <dbReference type="NCBI Taxonomy" id="33879"/>
    <lineage>
        <taxon>Bacteria</taxon>
        <taxon>Bacillati</taxon>
        <taxon>Actinomycetota</taxon>
        <taxon>Actinomycetes</taxon>
        <taxon>Micrococcales</taxon>
        <taxon>Microbacteriaceae</taxon>
        <taxon>Agromyces</taxon>
    </lineage>
</organism>
<feature type="transmembrane region" description="Helical" evidence="9">
    <location>
        <begin position="51"/>
        <end position="72"/>
    </location>
</feature>
<evidence type="ECO:0000256" key="9">
    <source>
        <dbReference type="SAM" id="Phobius"/>
    </source>
</evidence>
<protein>
    <submittedName>
        <fullName evidence="10">Putative PurR-regulated permease PerM</fullName>
    </submittedName>
</protein>